<evidence type="ECO:0000313" key="2">
    <source>
        <dbReference type="EMBL" id="AMG40083.1"/>
    </source>
</evidence>
<dbReference type="EMBL" id="CP014060">
    <property type="protein sequence ID" value="AMG40083.1"/>
    <property type="molecule type" value="Genomic_DNA"/>
</dbReference>
<dbReference type="InterPro" id="IPR037523">
    <property type="entry name" value="VOC_core"/>
</dbReference>
<organism evidence="2 3">
    <name type="scientific">Alcaligenes xylosoxydans xylosoxydans</name>
    <name type="common">Achromobacter xylosoxidans</name>
    <dbReference type="NCBI Taxonomy" id="85698"/>
    <lineage>
        <taxon>Bacteria</taxon>
        <taxon>Pseudomonadati</taxon>
        <taxon>Pseudomonadota</taxon>
        <taxon>Betaproteobacteria</taxon>
        <taxon>Burkholderiales</taxon>
        <taxon>Alcaligenaceae</taxon>
        <taxon>Achromobacter</taxon>
    </lineage>
</organism>
<dbReference type="Proteomes" id="UP000060602">
    <property type="component" value="Chromosome"/>
</dbReference>
<dbReference type="InterPro" id="IPR004360">
    <property type="entry name" value="Glyas_Fos-R_dOase_dom"/>
</dbReference>
<proteinExistence type="predicted"/>
<evidence type="ECO:0000259" key="1">
    <source>
        <dbReference type="PROSITE" id="PS51819"/>
    </source>
</evidence>
<name>A0A120LID8_ALCXX</name>
<dbReference type="Pfam" id="PF00903">
    <property type="entry name" value="Glyoxalase"/>
    <property type="match status" value="1"/>
</dbReference>
<gene>
    <name evidence="2" type="ORF">AL504_00885</name>
</gene>
<dbReference type="SUPFAM" id="SSF54593">
    <property type="entry name" value="Glyoxalase/Bleomycin resistance protein/Dihydroxybiphenyl dioxygenase"/>
    <property type="match status" value="1"/>
</dbReference>
<reference evidence="3" key="1">
    <citation type="submission" date="2015-12" db="EMBL/GenBank/DDBJ databases">
        <title>FDA dAtabase for Regulatory Grade micrObial Sequences (FDA-ARGOS): Supporting development and validation of Infectious Disease Dx tests.</title>
        <authorList>
            <person name="Case J."/>
            <person name="Tallon L."/>
            <person name="Sadzewicz L."/>
            <person name="Sengamalay N."/>
            <person name="Ott S."/>
            <person name="Godinez A."/>
            <person name="Nagaraj S."/>
            <person name="Nadendla S."/>
            <person name="Sichtig H."/>
        </authorList>
    </citation>
    <scope>NUCLEOTIDE SEQUENCE [LARGE SCALE GENOMIC DNA]</scope>
    <source>
        <strain evidence="3">FDAARGOS_147</strain>
    </source>
</reference>
<dbReference type="CDD" id="cd07262">
    <property type="entry name" value="VOC_like"/>
    <property type="match status" value="1"/>
</dbReference>
<dbReference type="InterPro" id="IPR029068">
    <property type="entry name" value="Glyas_Bleomycin-R_OHBP_Dase"/>
</dbReference>
<dbReference type="Gene3D" id="3.10.180.10">
    <property type="entry name" value="2,3-Dihydroxybiphenyl 1,2-Dioxygenase, domain 1"/>
    <property type="match status" value="1"/>
</dbReference>
<dbReference type="PANTHER" id="PTHR35006:SF2">
    <property type="entry name" value="GLYOXALASE FAMILY PROTEIN (AFU_ORTHOLOGUE AFUA_5G14830)"/>
    <property type="match status" value="1"/>
</dbReference>
<feature type="domain" description="VOC" evidence="1">
    <location>
        <begin position="11"/>
        <end position="128"/>
    </location>
</feature>
<protein>
    <submittedName>
        <fullName evidence="2">VOC family protein</fullName>
    </submittedName>
</protein>
<dbReference type="PROSITE" id="PS51819">
    <property type="entry name" value="VOC"/>
    <property type="match status" value="1"/>
</dbReference>
<dbReference type="PANTHER" id="PTHR35006">
    <property type="entry name" value="GLYOXALASE FAMILY PROTEIN (AFU_ORTHOLOGUE AFUA_5G14830)"/>
    <property type="match status" value="1"/>
</dbReference>
<evidence type="ECO:0000313" key="3">
    <source>
        <dbReference type="Proteomes" id="UP000060602"/>
    </source>
</evidence>
<sequence length="142" mass="15799">MLNRERYKGRLIDHIGLVVRDLPASKKFYTAVFEALGIPIGGSDDRNFWADELFISTPDSDEVQGQLTGRLHLAFQAHDRDMVDAFYRAAMGNGGRDNGAPGERAYHKGYYAAFVLDPDGNNIEAVCRDSAVRSVDSVVVRY</sequence>
<dbReference type="AlphaFoldDB" id="A0A120LID8"/>
<accession>A0A120LID8</accession>
<dbReference type="RefSeq" id="WP_061074283.1">
    <property type="nucleotide sequence ID" value="NZ_CP014060.2"/>
</dbReference>